<sequence>MGEFKNIGIMSAMAACDTVYSSFLIRKLEDNTSLVVTMKDDVPNEDEMIKSLQLLAEEKLNGSKVEVIKINKEDVYTPPPLSLKDATIRFLEVEMKDKSSITSTILSKNDNKPFYTNIKNSKHQKSRKKRR</sequence>
<organism evidence="2">
    <name type="scientific">Myoviridae sp. ctNQV2</name>
    <dbReference type="NCBI Taxonomy" id="2827683"/>
    <lineage>
        <taxon>Viruses</taxon>
        <taxon>Duplodnaviria</taxon>
        <taxon>Heunggongvirae</taxon>
        <taxon>Uroviricota</taxon>
        <taxon>Caudoviricetes</taxon>
    </lineage>
</organism>
<reference evidence="2" key="1">
    <citation type="journal article" date="2021" name="Proc. Natl. Acad. Sci. U.S.A.">
        <title>A Catalog of Tens of Thousands of Viruses from Human Metagenomes Reveals Hidden Associations with Chronic Diseases.</title>
        <authorList>
            <person name="Tisza M.J."/>
            <person name="Buck C.B."/>
        </authorList>
    </citation>
    <scope>NUCLEOTIDE SEQUENCE</scope>
    <source>
        <strain evidence="2">CtNQV2</strain>
    </source>
</reference>
<evidence type="ECO:0000256" key="1">
    <source>
        <dbReference type="SAM" id="MobiDB-lite"/>
    </source>
</evidence>
<dbReference type="PROSITE" id="PS51257">
    <property type="entry name" value="PROKAR_LIPOPROTEIN"/>
    <property type="match status" value="1"/>
</dbReference>
<feature type="compositionally biased region" description="Basic residues" evidence="1">
    <location>
        <begin position="120"/>
        <end position="131"/>
    </location>
</feature>
<name>A0A8S5RZW7_9CAUD</name>
<dbReference type="EMBL" id="BK032510">
    <property type="protein sequence ID" value="DAF43938.1"/>
    <property type="molecule type" value="Genomic_DNA"/>
</dbReference>
<proteinExistence type="predicted"/>
<protein>
    <submittedName>
        <fullName evidence="2">Uncharacterized protein</fullName>
    </submittedName>
</protein>
<evidence type="ECO:0000313" key="2">
    <source>
        <dbReference type="EMBL" id="DAF43938.1"/>
    </source>
</evidence>
<feature type="region of interest" description="Disordered" evidence="1">
    <location>
        <begin position="102"/>
        <end position="131"/>
    </location>
</feature>
<accession>A0A8S5RZW7</accession>